<dbReference type="GO" id="GO:0016787">
    <property type="term" value="F:hydrolase activity"/>
    <property type="evidence" value="ECO:0007669"/>
    <property type="project" value="UniProtKB-KW"/>
</dbReference>
<accession>A0A383DDQ3</accession>
<dbReference type="Pfam" id="PF03852">
    <property type="entry name" value="Vsr"/>
    <property type="match status" value="1"/>
</dbReference>
<dbReference type="InterPro" id="IPR011335">
    <property type="entry name" value="Restrct_endonuc-II-like"/>
</dbReference>
<dbReference type="Gene3D" id="3.40.960.10">
    <property type="entry name" value="VSR Endonuclease"/>
    <property type="match status" value="1"/>
</dbReference>
<evidence type="ECO:0008006" key="7">
    <source>
        <dbReference type="Google" id="ProtNLM"/>
    </source>
</evidence>
<feature type="non-terminal residue" evidence="6">
    <location>
        <position position="1"/>
    </location>
</feature>
<keyword evidence="5" id="KW-0234">DNA repair</keyword>
<gene>
    <name evidence="6" type="ORF">METZ01_LOCUS495481</name>
</gene>
<proteinExistence type="predicted"/>
<dbReference type="AlphaFoldDB" id="A0A383DDQ3"/>
<reference evidence="6" key="1">
    <citation type="submission" date="2018-05" db="EMBL/GenBank/DDBJ databases">
        <authorList>
            <person name="Lanie J.A."/>
            <person name="Ng W.-L."/>
            <person name="Kazmierczak K.M."/>
            <person name="Andrzejewski T.M."/>
            <person name="Davidsen T.M."/>
            <person name="Wayne K.J."/>
            <person name="Tettelin H."/>
            <person name="Glass J.I."/>
            <person name="Rusch D."/>
            <person name="Podicherti R."/>
            <person name="Tsui H.-C.T."/>
            <person name="Winkler M.E."/>
        </authorList>
    </citation>
    <scope>NUCLEOTIDE SEQUENCE</scope>
</reference>
<evidence type="ECO:0000256" key="1">
    <source>
        <dbReference type="ARBA" id="ARBA00022722"/>
    </source>
</evidence>
<keyword evidence="1" id="KW-0540">Nuclease</keyword>
<keyword evidence="4" id="KW-0378">Hydrolase</keyword>
<dbReference type="InterPro" id="IPR004603">
    <property type="entry name" value="DNA_mismatch_endonuc_vsr"/>
</dbReference>
<evidence type="ECO:0000256" key="2">
    <source>
        <dbReference type="ARBA" id="ARBA00022759"/>
    </source>
</evidence>
<dbReference type="SUPFAM" id="SSF52980">
    <property type="entry name" value="Restriction endonuclease-like"/>
    <property type="match status" value="1"/>
</dbReference>
<keyword evidence="3" id="KW-0227">DNA damage</keyword>
<protein>
    <recommendedName>
        <fullName evidence="7">Very short patch repair endonuclease</fullName>
    </recommendedName>
</protein>
<dbReference type="EMBL" id="UINC01216475">
    <property type="protein sequence ID" value="SVE42627.1"/>
    <property type="molecule type" value="Genomic_DNA"/>
</dbReference>
<dbReference type="GO" id="GO:0004519">
    <property type="term" value="F:endonuclease activity"/>
    <property type="evidence" value="ECO:0007669"/>
    <property type="project" value="UniProtKB-KW"/>
</dbReference>
<evidence type="ECO:0000256" key="4">
    <source>
        <dbReference type="ARBA" id="ARBA00022801"/>
    </source>
</evidence>
<keyword evidence="2" id="KW-0255">Endonuclease</keyword>
<name>A0A383DDQ3_9ZZZZ</name>
<organism evidence="6">
    <name type="scientific">marine metagenome</name>
    <dbReference type="NCBI Taxonomy" id="408172"/>
    <lineage>
        <taxon>unclassified sequences</taxon>
        <taxon>metagenomes</taxon>
        <taxon>ecological metagenomes</taxon>
    </lineage>
</organism>
<dbReference type="NCBIfam" id="TIGR00632">
    <property type="entry name" value="vsr"/>
    <property type="match status" value="1"/>
</dbReference>
<evidence type="ECO:0000256" key="5">
    <source>
        <dbReference type="ARBA" id="ARBA00023204"/>
    </source>
</evidence>
<sequence>IIRKALHRLGFRFRLHNKILPGKPDIVMKKHQTIIFCHGCFWHQHKNCSRATFPKSNVIYWKNKLKRNVQRFNEVKTDLSNLKWKVHVIWECETKDLELLSLKLLKIIN</sequence>
<dbReference type="GO" id="GO:0006298">
    <property type="term" value="P:mismatch repair"/>
    <property type="evidence" value="ECO:0007669"/>
    <property type="project" value="InterPro"/>
</dbReference>
<evidence type="ECO:0000256" key="3">
    <source>
        <dbReference type="ARBA" id="ARBA00022763"/>
    </source>
</evidence>
<evidence type="ECO:0000313" key="6">
    <source>
        <dbReference type="EMBL" id="SVE42627.1"/>
    </source>
</evidence>